<sequence length="75" mass="8329">MIKKLISHGNSAALIIDKPILELLKVTINTPLEIATDGKNLIISPVKNTKRDAKFKTALEKINLRHGETLQKLSK</sequence>
<dbReference type="SUPFAM" id="SSF89447">
    <property type="entry name" value="AbrB/MazE/MraZ-like"/>
    <property type="match status" value="1"/>
</dbReference>
<dbReference type="Gene3D" id="2.10.260.10">
    <property type="match status" value="1"/>
</dbReference>
<accession>A0A1V4ARB1</accession>
<dbReference type="Proteomes" id="UP000189681">
    <property type="component" value="Unassembled WGS sequence"/>
</dbReference>
<dbReference type="InterPro" id="IPR037914">
    <property type="entry name" value="SpoVT-AbrB_sf"/>
</dbReference>
<organism evidence="1 2">
    <name type="scientific">Candidatus Brocadia carolinensis</name>
    <dbReference type="NCBI Taxonomy" id="1004156"/>
    <lineage>
        <taxon>Bacteria</taxon>
        <taxon>Pseudomonadati</taxon>
        <taxon>Planctomycetota</taxon>
        <taxon>Candidatus Brocadiia</taxon>
        <taxon>Candidatus Brocadiales</taxon>
        <taxon>Candidatus Brocadiaceae</taxon>
        <taxon>Candidatus Brocadia</taxon>
    </lineage>
</organism>
<proteinExistence type="predicted"/>
<evidence type="ECO:0000313" key="1">
    <source>
        <dbReference type="EMBL" id="OOP55654.1"/>
    </source>
</evidence>
<name>A0A1V4ARB1_9BACT</name>
<evidence type="ECO:0000313" key="2">
    <source>
        <dbReference type="Proteomes" id="UP000189681"/>
    </source>
</evidence>
<dbReference type="STRING" id="1004156.AYP45_13455"/>
<comment type="caution">
    <text evidence="1">The sequence shown here is derived from an EMBL/GenBank/DDBJ whole genome shotgun (WGS) entry which is preliminary data.</text>
</comment>
<gene>
    <name evidence="1" type="ORF">AYP45_13455</name>
</gene>
<dbReference type="EMBL" id="AYTS01000126">
    <property type="protein sequence ID" value="OOP55654.1"/>
    <property type="molecule type" value="Genomic_DNA"/>
</dbReference>
<protein>
    <submittedName>
        <fullName evidence="1">AbrB family transcriptional regulator</fullName>
    </submittedName>
</protein>
<dbReference type="AlphaFoldDB" id="A0A1V4ARB1"/>
<reference evidence="1 2" key="1">
    <citation type="journal article" date="2017" name="Water Res.">
        <title>Discovery and metagenomic analysis of an anammox bacterial enrichment related to Candidatus "Brocadia caroliniensis" in a full-scale glycerol-fed nitritation-denitritation separate centrate treatment process.</title>
        <authorList>
            <person name="Park H."/>
            <person name="Brotto A.C."/>
            <person name="van Loosdrecht M.C."/>
            <person name="Chandran K."/>
        </authorList>
    </citation>
    <scope>NUCLEOTIDE SEQUENCE [LARGE SCALE GENOMIC DNA]</scope>
    <source>
        <strain evidence="1">26THWARD</strain>
    </source>
</reference>